<feature type="domain" description="Carboxylesterase type B" evidence="2">
    <location>
        <begin position="3"/>
        <end position="434"/>
    </location>
</feature>
<evidence type="ECO:0000313" key="3">
    <source>
        <dbReference type="EMBL" id="MFD1543257.1"/>
    </source>
</evidence>
<dbReference type="InterPro" id="IPR019826">
    <property type="entry name" value="Carboxylesterase_B_AS"/>
</dbReference>
<keyword evidence="4" id="KW-1185">Reference proteome</keyword>
<dbReference type="PROSITE" id="PS00122">
    <property type="entry name" value="CARBOXYLESTERASE_B_1"/>
    <property type="match status" value="1"/>
</dbReference>
<protein>
    <recommendedName>
        <fullName evidence="1">Carboxylic ester hydrolase</fullName>
        <ecNumber evidence="1">3.1.1.-</ecNumber>
    </recommendedName>
</protein>
<dbReference type="Pfam" id="PF00135">
    <property type="entry name" value="COesterase"/>
    <property type="match status" value="1"/>
</dbReference>
<reference evidence="4" key="1">
    <citation type="journal article" date="2019" name="Int. J. Syst. Evol. Microbiol.">
        <title>The Global Catalogue of Microorganisms (GCM) 10K type strain sequencing project: providing services to taxonomists for standard genome sequencing and annotation.</title>
        <authorList>
            <consortium name="The Broad Institute Genomics Platform"/>
            <consortium name="The Broad Institute Genome Sequencing Center for Infectious Disease"/>
            <person name="Wu L."/>
            <person name="Ma J."/>
        </authorList>
    </citation>
    <scope>NUCLEOTIDE SEQUENCE [LARGE SCALE GENOMIC DNA]</scope>
    <source>
        <strain evidence="4">CGMCC 1.15399</strain>
    </source>
</reference>
<sequence>MTNVATRAGAVRGVDLGDVLIWQGIPYAAPPVGELRLRPPQPPVPWQGVRDAIEPGNAAMQSVLPGLPAPVMDEDCLYANVAAPPPDGRLRPVLVWVHGGGYLTGSGVDMYGDGGDFVRSHDLVVVSFNYRLGSLGFLDIGDSSGVSGLLDQVQALRWVRENIAAFGGDPERVTLYGLSAGAKSVANLLATPLTRGLIHRAASSSGGGDHVATEAQAKAVAGRFLRELGVGADRVREVPAAEMVAAQDAIATGVRALWVWRPVIDGTVLSGRPIDAIAAGAAAGIPLLAQTCGNEGGTFQMMDGATAAQAPRVLAELFGAEEADRMLAAYRESRPELDDTALGLAVLGDERYGIPTTRLAEAQARHAPVWRSRYDGPFAGVPATTHLGRLLRGGHGADGPMIWRSAPLTDAADRALSAELHDTWGRFARGDTPGWAPYDTGARQTMIFDSGRSRVEPDPRPIERRAWDGRTWPSGTWWHLDGLT</sequence>
<evidence type="ECO:0000256" key="1">
    <source>
        <dbReference type="RuleBase" id="RU361235"/>
    </source>
</evidence>
<organism evidence="3 4">
    <name type="scientific">Nonomuraea guangzhouensis</name>
    <dbReference type="NCBI Taxonomy" id="1291555"/>
    <lineage>
        <taxon>Bacteria</taxon>
        <taxon>Bacillati</taxon>
        <taxon>Actinomycetota</taxon>
        <taxon>Actinomycetes</taxon>
        <taxon>Streptosporangiales</taxon>
        <taxon>Streptosporangiaceae</taxon>
        <taxon>Nonomuraea</taxon>
    </lineage>
</organism>
<accession>A0ABW4GKE6</accession>
<name>A0ABW4GKE6_9ACTN</name>
<dbReference type="InterPro" id="IPR002018">
    <property type="entry name" value="CarbesteraseB"/>
</dbReference>
<gene>
    <name evidence="3" type="ORF">ACFSJ0_39845</name>
</gene>
<dbReference type="Proteomes" id="UP001597097">
    <property type="component" value="Unassembled WGS sequence"/>
</dbReference>
<keyword evidence="1" id="KW-0378">Hydrolase</keyword>
<comment type="similarity">
    <text evidence="1">Belongs to the type-B carboxylesterase/lipase family.</text>
</comment>
<dbReference type="EC" id="3.1.1.-" evidence="1"/>
<dbReference type="RefSeq" id="WP_219536132.1">
    <property type="nucleotide sequence ID" value="NZ_JAHKRM010000028.1"/>
</dbReference>
<dbReference type="InterPro" id="IPR050309">
    <property type="entry name" value="Type-B_Carboxylest/Lipase"/>
</dbReference>
<evidence type="ECO:0000259" key="2">
    <source>
        <dbReference type="Pfam" id="PF00135"/>
    </source>
</evidence>
<comment type="caution">
    <text evidence="3">The sequence shown here is derived from an EMBL/GenBank/DDBJ whole genome shotgun (WGS) entry which is preliminary data.</text>
</comment>
<dbReference type="EMBL" id="JBHUCM010000038">
    <property type="protein sequence ID" value="MFD1543257.1"/>
    <property type="molecule type" value="Genomic_DNA"/>
</dbReference>
<dbReference type="PANTHER" id="PTHR11559">
    <property type="entry name" value="CARBOXYLESTERASE"/>
    <property type="match status" value="1"/>
</dbReference>
<proteinExistence type="inferred from homology"/>
<evidence type="ECO:0000313" key="4">
    <source>
        <dbReference type="Proteomes" id="UP001597097"/>
    </source>
</evidence>